<accession>A0ABV8LM79</accession>
<protein>
    <recommendedName>
        <fullName evidence="4">Carboxypeptidase regulatory-like domain-containing protein</fullName>
    </recommendedName>
</protein>
<proteinExistence type="predicted"/>
<dbReference type="Proteomes" id="UP001595816">
    <property type="component" value="Unassembled WGS sequence"/>
</dbReference>
<evidence type="ECO:0000313" key="2">
    <source>
        <dbReference type="EMBL" id="MFC4132091.1"/>
    </source>
</evidence>
<feature type="chain" id="PRO_5045062301" description="Carboxypeptidase regulatory-like domain-containing protein" evidence="1">
    <location>
        <begin position="30"/>
        <end position="452"/>
    </location>
</feature>
<dbReference type="EMBL" id="JBHSAY010000009">
    <property type="protein sequence ID" value="MFC4132091.1"/>
    <property type="molecule type" value="Genomic_DNA"/>
</dbReference>
<dbReference type="RefSeq" id="WP_253753896.1">
    <property type="nucleotide sequence ID" value="NZ_JAMZDZ010000001.1"/>
</dbReference>
<evidence type="ECO:0008006" key="4">
    <source>
        <dbReference type="Google" id="ProtNLM"/>
    </source>
</evidence>
<keyword evidence="3" id="KW-1185">Reference proteome</keyword>
<gene>
    <name evidence="2" type="ORF">ACFOZ4_15890</name>
</gene>
<feature type="signal peptide" evidence="1">
    <location>
        <begin position="1"/>
        <end position="29"/>
    </location>
</feature>
<dbReference type="PROSITE" id="PS51318">
    <property type="entry name" value="TAT"/>
    <property type="match status" value="1"/>
</dbReference>
<keyword evidence="1" id="KW-0732">Signal</keyword>
<evidence type="ECO:0000256" key="1">
    <source>
        <dbReference type="SAM" id="SignalP"/>
    </source>
</evidence>
<reference evidence="3" key="1">
    <citation type="journal article" date="2019" name="Int. J. Syst. Evol. Microbiol.">
        <title>The Global Catalogue of Microorganisms (GCM) 10K type strain sequencing project: providing services to taxonomists for standard genome sequencing and annotation.</title>
        <authorList>
            <consortium name="The Broad Institute Genomics Platform"/>
            <consortium name="The Broad Institute Genome Sequencing Center for Infectious Disease"/>
            <person name="Wu L."/>
            <person name="Ma J."/>
        </authorList>
    </citation>
    <scope>NUCLEOTIDE SEQUENCE [LARGE SCALE GENOMIC DNA]</scope>
    <source>
        <strain evidence="3">CGMCC 4.7289</strain>
    </source>
</reference>
<evidence type="ECO:0000313" key="3">
    <source>
        <dbReference type="Proteomes" id="UP001595816"/>
    </source>
</evidence>
<dbReference type="InterPro" id="IPR006311">
    <property type="entry name" value="TAT_signal"/>
</dbReference>
<organism evidence="2 3">
    <name type="scientific">Hamadaea flava</name>
    <dbReference type="NCBI Taxonomy" id="1742688"/>
    <lineage>
        <taxon>Bacteria</taxon>
        <taxon>Bacillati</taxon>
        <taxon>Actinomycetota</taxon>
        <taxon>Actinomycetes</taxon>
        <taxon>Micromonosporales</taxon>
        <taxon>Micromonosporaceae</taxon>
        <taxon>Hamadaea</taxon>
    </lineage>
</organism>
<sequence>MKINRRRVIAMGGAVAAATALASPRPAAAAPAYDVTVSTVSGDRTRMSLHIMGADPVGAITARIHDTDGSVLATLTRFSMIAGTPTDSRWHGDEHVALPRLDRYDVSVEITAAAGGDPYTARFPKVFIYYANTFFDDLTVTPPIVDADHREVVIAGLLTWEDPATHVHTPLPGRVVAADVSFRSGTNLDVLRTTATTDALGRFEFREEFPTEARIGLNFYDELPYIFVSGSASVGSSIRQTRMSLAQVEPDVVFGDPVHLAGKLEMFVSGSWVGYSGQSILLRTPDDSSLSAVTDGDGSYQFVVAAGMWQYSAFFNAGQDRDFLVASAQASTTVDMWHRATFVNTRLWNISDGVFRMMGTVDYPDSLYPATTTLLIETMPFGGSTWKTYGTKVLGGPFSFEIDLTLPKQTYVRARVEQIKPFLAAVGPTFPTSSPLVRRPTVVTPPDPLPRR</sequence>
<comment type="caution">
    <text evidence="2">The sequence shown here is derived from an EMBL/GenBank/DDBJ whole genome shotgun (WGS) entry which is preliminary data.</text>
</comment>
<name>A0ABV8LM79_9ACTN</name>